<dbReference type="EMBL" id="CAKOGP040000380">
    <property type="protein sequence ID" value="CAJ1934780.1"/>
    <property type="molecule type" value="Genomic_DNA"/>
</dbReference>
<accession>A0AAD2CHG7</accession>
<dbReference type="Proteomes" id="UP001295423">
    <property type="component" value="Unassembled WGS sequence"/>
</dbReference>
<protein>
    <submittedName>
        <fullName evidence="1">Uncharacterized protein</fullName>
    </submittedName>
</protein>
<reference evidence="1" key="1">
    <citation type="submission" date="2023-08" db="EMBL/GenBank/DDBJ databases">
        <authorList>
            <person name="Audoor S."/>
            <person name="Bilcke G."/>
        </authorList>
    </citation>
    <scope>NUCLEOTIDE SEQUENCE</scope>
</reference>
<proteinExistence type="predicted"/>
<dbReference type="AlphaFoldDB" id="A0AAD2CHG7"/>
<evidence type="ECO:0000313" key="1">
    <source>
        <dbReference type="EMBL" id="CAJ1934780.1"/>
    </source>
</evidence>
<evidence type="ECO:0000313" key="2">
    <source>
        <dbReference type="Proteomes" id="UP001295423"/>
    </source>
</evidence>
<comment type="caution">
    <text evidence="1">The sequence shown here is derived from an EMBL/GenBank/DDBJ whole genome shotgun (WGS) entry which is preliminary data.</text>
</comment>
<organism evidence="1 2">
    <name type="scientific">Cylindrotheca closterium</name>
    <dbReference type="NCBI Taxonomy" id="2856"/>
    <lineage>
        <taxon>Eukaryota</taxon>
        <taxon>Sar</taxon>
        <taxon>Stramenopiles</taxon>
        <taxon>Ochrophyta</taxon>
        <taxon>Bacillariophyta</taxon>
        <taxon>Bacillariophyceae</taxon>
        <taxon>Bacillariophycidae</taxon>
        <taxon>Bacillariales</taxon>
        <taxon>Bacillariaceae</taxon>
        <taxon>Cylindrotheca</taxon>
    </lineage>
</organism>
<keyword evidence="2" id="KW-1185">Reference proteome</keyword>
<sequence>MLNLVRLDLEVPMLTNLLNFETDFFQSFIDIVKWIDKIISMKYKTHFQNHTNWTIALDRGYLDILDDNDMADNDFILDAKYEATTGVEVASKQVHLTKTQQDQLATALENTQELFDGNLGHYKHYG</sequence>
<name>A0AAD2CHG7_9STRA</name>
<gene>
    <name evidence="1" type="ORF">CYCCA115_LOCUS4117</name>
</gene>